<dbReference type="AlphaFoldDB" id="A0A382KAC7"/>
<evidence type="ECO:0000313" key="1">
    <source>
        <dbReference type="EMBL" id="SVC21149.1"/>
    </source>
</evidence>
<protein>
    <submittedName>
        <fullName evidence="1">Uncharacterized protein</fullName>
    </submittedName>
</protein>
<reference evidence="1" key="1">
    <citation type="submission" date="2018-05" db="EMBL/GenBank/DDBJ databases">
        <authorList>
            <person name="Lanie J.A."/>
            <person name="Ng W.-L."/>
            <person name="Kazmierczak K.M."/>
            <person name="Andrzejewski T.M."/>
            <person name="Davidsen T.M."/>
            <person name="Wayne K.J."/>
            <person name="Tettelin H."/>
            <person name="Glass J.I."/>
            <person name="Rusch D."/>
            <person name="Podicherti R."/>
            <person name="Tsui H.-C.T."/>
            <person name="Winkler M.E."/>
        </authorList>
    </citation>
    <scope>NUCLEOTIDE SEQUENCE</scope>
</reference>
<name>A0A382KAC7_9ZZZZ</name>
<gene>
    <name evidence="1" type="ORF">METZ01_LOCUS274003</name>
</gene>
<accession>A0A382KAC7</accession>
<sequence length="60" mass="6897">MPNQTDISIISKYPRLFITLKSIYTFLLRICMIQPLPPVLGLYSRVVTISKGRSGNRRET</sequence>
<dbReference type="EMBL" id="UINC01079291">
    <property type="protein sequence ID" value="SVC21149.1"/>
    <property type="molecule type" value="Genomic_DNA"/>
</dbReference>
<organism evidence="1">
    <name type="scientific">marine metagenome</name>
    <dbReference type="NCBI Taxonomy" id="408172"/>
    <lineage>
        <taxon>unclassified sequences</taxon>
        <taxon>metagenomes</taxon>
        <taxon>ecological metagenomes</taxon>
    </lineage>
</organism>
<proteinExistence type="predicted"/>